<evidence type="ECO:0000256" key="3">
    <source>
        <dbReference type="ARBA" id="ARBA00022448"/>
    </source>
</evidence>
<feature type="transmembrane region" description="Helical" evidence="8">
    <location>
        <begin position="331"/>
        <end position="355"/>
    </location>
</feature>
<keyword evidence="7 8" id="KW-0472">Membrane</keyword>
<dbReference type="AlphaFoldDB" id="A0A0W8G629"/>
<evidence type="ECO:0000313" key="9">
    <source>
        <dbReference type="EMBL" id="KUG28596.1"/>
    </source>
</evidence>
<evidence type="ECO:0000256" key="8">
    <source>
        <dbReference type="SAM" id="Phobius"/>
    </source>
</evidence>
<evidence type="ECO:0000256" key="6">
    <source>
        <dbReference type="ARBA" id="ARBA00022989"/>
    </source>
</evidence>
<evidence type="ECO:0000256" key="5">
    <source>
        <dbReference type="ARBA" id="ARBA00022692"/>
    </source>
</evidence>
<feature type="transmembrane region" description="Helical" evidence="8">
    <location>
        <begin position="261"/>
        <end position="278"/>
    </location>
</feature>
<evidence type="ECO:0000256" key="4">
    <source>
        <dbReference type="ARBA" id="ARBA00022475"/>
    </source>
</evidence>
<feature type="transmembrane region" description="Helical" evidence="8">
    <location>
        <begin position="68"/>
        <end position="90"/>
    </location>
</feature>
<dbReference type="PANTHER" id="PTHR21716:SF53">
    <property type="entry name" value="PERMEASE PERM-RELATED"/>
    <property type="match status" value="1"/>
</dbReference>
<feature type="transmembrane region" description="Helical" evidence="8">
    <location>
        <begin position="226"/>
        <end position="249"/>
    </location>
</feature>
<keyword evidence="4" id="KW-1003">Cell membrane</keyword>
<evidence type="ECO:0008006" key="10">
    <source>
        <dbReference type="Google" id="ProtNLM"/>
    </source>
</evidence>
<gene>
    <name evidence="9" type="ORF">ASZ90_001527</name>
</gene>
<reference evidence="9" key="1">
    <citation type="journal article" date="2015" name="Proc. Natl. Acad. Sci. U.S.A.">
        <title>Networks of energetic and metabolic interactions define dynamics in microbial communities.</title>
        <authorList>
            <person name="Embree M."/>
            <person name="Liu J.K."/>
            <person name="Al-Bassam M.M."/>
            <person name="Zengler K."/>
        </authorList>
    </citation>
    <scope>NUCLEOTIDE SEQUENCE</scope>
</reference>
<feature type="transmembrane region" description="Helical" evidence="8">
    <location>
        <begin position="37"/>
        <end position="56"/>
    </location>
</feature>
<evidence type="ECO:0000256" key="7">
    <source>
        <dbReference type="ARBA" id="ARBA00023136"/>
    </source>
</evidence>
<name>A0A0W8G629_9ZZZZ</name>
<feature type="transmembrane region" description="Helical" evidence="8">
    <location>
        <begin position="168"/>
        <end position="187"/>
    </location>
</feature>
<dbReference type="InterPro" id="IPR002549">
    <property type="entry name" value="AI-2E-like"/>
</dbReference>
<sequence>MFDDKPFTFDRVVRLALTAGLVWAAVSLLAYLSDVLAPFAVALVLAYLLNPLVNFLERRLKNRPAAVIAALLAVALAALGLLVLVAPMVAGEMSRMGRLLSEVMGNSDLARRAADRLPPDIWQAIKDFSARDDVRAWFAQNDVVGLLREAASRVLPGVWGVISGTANLLLGLAGVFIIGLYLVFLLFDYGKVRHWRDYVPERHRETAVHFASDFEAYMNRYFRAQALLASVVGVVCAVGFSLIGLPLAIPLGLFAGALNMVPYLQLLAVPVAILLGLLHSLETNMGFPTVLILIALVFIVAQIIQDVILMPRVMGKAMGLSPVLMLLSLSVWGKLLGFLGLLIALPMTCLCLAWYRRIVPPPAPNPAASPERDMAQD</sequence>
<dbReference type="Pfam" id="PF01594">
    <property type="entry name" value="AI-2E_transport"/>
    <property type="match status" value="1"/>
</dbReference>
<feature type="transmembrane region" description="Helical" evidence="8">
    <location>
        <begin position="290"/>
        <end position="311"/>
    </location>
</feature>
<feature type="transmembrane region" description="Helical" evidence="8">
    <location>
        <begin position="12"/>
        <end position="31"/>
    </location>
</feature>
<protein>
    <recommendedName>
        <fullName evidence="10">Permease</fullName>
    </recommendedName>
</protein>
<keyword evidence="5 8" id="KW-0812">Transmembrane</keyword>
<dbReference type="PANTHER" id="PTHR21716">
    <property type="entry name" value="TRANSMEMBRANE PROTEIN"/>
    <property type="match status" value="1"/>
</dbReference>
<keyword evidence="3" id="KW-0813">Transport</keyword>
<dbReference type="GO" id="GO:0055085">
    <property type="term" value="P:transmembrane transport"/>
    <property type="evidence" value="ECO:0007669"/>
    <property type="project" value="TreeGrafter"/>
</dbReference>
<comment type="subcellular location">
    <subcellularLocation>
        <location evidence="1">Cell membrane</location>
        <topology evidence="1">Multi-pass membrane protein</topology>
    </subcellularLocation>
</comment>
<dbReference type="EMBL" id="LNQE01000202">
    <property type="protein sequence ID" value="KUG28596.1"/>
    <property type="molecule type" value="Genomic_DNA"/>
</dbReference>
<evidence type="ECO:0000256" key="2">
    <source>
        <dbReference type="ARBA" id="ARBA00009773"/>
    </source>
</evidence>
<dbReference type="GO" id="GO:0005886">
    <property type="term" value="C:plasma membrane"/>
    <property type="evidence" value="ECO:0007669"/>
    <property type="project" value="UniProtKB-SubCell"/>
</dbReference>
<evidence type="ECO:0000256" key="1">
    <source>
        <dbReference type="ARBA" id="ARBA00004651"/>
    </source>
</evidence>
<comment type="caution">
    <text evidence="9">The sequence shown here is derived from an EMBL/GenBank/DDBJ whole genome shotgun (WGS) entry which is preliminary data.</text>
</comment>
<comment type="similarity">
    <text evidence="2">Belongs to the autoinducer-2 exporter (AI-2E) (TC 2.A.86) family.</text>
</comment>
<proteinExistence type="inferred from homology"/>
<accession>A0A0W8G629</accession>
<organism evidence="9">
    <name type="scientific">hydrocarbon metagenome</name>
    <dbReference type="NCBI Taxonomy" id="938273"/>
    <lineage>
        <taxon>unclassified sequences</taxon>
        <taxon>metagenomes</taxon>
        <taxon>ecological metagenomes</taxon>
    </lineage>
</organism>
<keyword evidence="6 8" id="KW-1133">Transmembrane helix</keyword>